<accession>A6TJZ4</accession>
<keyword evidence="2" id="KW-1185">Reference proteome</keyword>
<evidence type="ECO:0000313" key="2">
    <source>
        <dbReference type="Proteomes" id="UP000001572"/>
    </source>
</evidence>
<name>A6TJZ4_ALKMQ</name>
<dbReference type="OrthoDB" id="3186506at2"/>
<dbReference type="KEGG" id="amt:Amet_0280"/>
<organism evidence="1 2">
    <name type="scientific">Alkaliphilus metalliredigens (strain QYMF)</name>
    <dbReference type="NCBI Taxonomy" id="293826"/>
    <lineage>
        <taxon>Bacteria</taxon>
        <taxon>Bacillati</taxon>
        <taxon>Bacillota</taxon>
        <taxon>Clostridia</taxon>
        <taxon>Peptostreptococcales</taxon>
        <taxon>Natronincolaceae</taxon>
        <taxon>Alkaliphilus</taxon>
    </lineage>
</organism>
<reference evidence="2" key="1">
    <citation type="journal article" date="2016" name="Genome Announc.">
        <title>Complete genome sequence of Alkaliphilus metalliredigens strain QYMF, an alkaliphilic and metal-reducing bacterium isolated from borax-contaminated leachate ponds.</title>
        <authorList>
            <person name="Hwang C."/>
            <person name="Copeland A."/>
            <person name="Lucas S."/>
            <person name="Lapidus A."/>
            <person name="Barry K."/>
            <person name="Detter J.C."/>
            <person name="Glavina Del Rio T."/>
            <person name="Hammon N."/>
            <person name="Israni S."/>
            <person name="Dalin E."/>
            <person name="Tice H."/>
            <person name="Pitluck S."/>
            <person name="Chertkov O."/>
            <person name="Brettin T."/>
            <person name="Bruce D."/>
            <person name="Han C."/>
            <person name="Schmutz J."/>
            <person name="Larimer F."/>
            <person name="Land M.L."/>
            <person name="Hauser L."/>
            <person name="Kyrpides N."/>
            <person name="Mikhailova N."/>
            <person name="Ye Q."/>
            <person name="Zhou J."/>
            <person name="Richardson P."/>
            <person name="Fields M.W."/>
        </authorList>
    </citation>
    <scope>NUCLEOTIDE SEQUENCE [LARGE SCALE GENOMIC DNA]</scope>
    <source>
        <strain evidence="2">QYMF</strain>
    </source>
</reference>
<proteinExistence type="predicted"/>
<dbReference type="HOGENOM" id="CLU_3039727_0_0_9"/>
<protein>
    <submittedName>
        <fullName evidence="1">Uncharacterized protein</fullName>
    </submittedName>
</protein>
<gene>
    <name evidence="1" type="ordered locus">Amet_0280</name>
</gene>
<dbReference type="AlphaFoldDB" id="A6TJZ4"/>
<dbReference type="Proteomes" id="UP000001572">
    <property type="component" value="Chromosome"/>
</dbReference>
<dbReference type="RefSeq" id="WP_011971421.1">
    <property type="nucleotide sequence ID" value="NC_009633.1"/>
</dbReference>
<evidence type="ECO:0000313" key="1">
    <source>
        <dbReference type="EMBL" id="ABR46512.1"/>
    </source>
</evidence>
<dbReference type="EMBL" id="CP000724">
    <property type="protein sequence ID" value="ABR46512.1"/>
    <property type="molecule type" value="Genomic_DNA"/>
</dbReference>
<sequence length="54" mass="5924">MNGNYNITILTPLGAEKGTIFLDADGEKLNGILKIMGKSIIIRNAMQVQCIFIQ</sequence>